<sequence length="97" mass="10617">MASGYQPDCWFGGEAEPGPRHLTGCLVFIRPGEDVFEYDNTLWVPPGGQCIADVLIRYPLYVRQLVRVGGVFDVHEGHRVVAAGKILSISDPGPGHR</sequence>
<dbReference type="GO" id="GO:0005525">
    <property type="term" value="F:GTP binding"/>
    <property type="evidence" value="ECO:0007669"/>
    <property type="project" value="UniProtKB-KW"/>
</dbReference>
<dbReference type="InterPro" id="IPR009001">
    <property type="entry name" value="Transl_elong_EF1A/Init_IF2_C"/>
</dbReference>
<accession>A0A660L736</accession>
<keyword evidence="2" id="KW-0342">GTP-binding</keyword>
<gene>
    <name evidence="3" type="ORF">C8N24_0005</name>
</gene>
<organism evidence="3 4">
    <name type="scientific">Solirubrobacter pauli</name>
    <dbReference type="NCBI Taxonomy" id="166793"/>
    <lineage>
        <taxon>Bacteria</taxon>
        <taxon>Bacillati</taxon>
        <taxon>Actinomycetota</taxon>
        <taxon>Thermoleophilia</taxon>
        <taxon>Solirubrobacterales</taxon>
        <taxon>Solirubrobacteraceae</taxon>
        <taxon>Solirubrobacter</taxon>
    </lineage>
</organism>
<name>A0A660L736_9ACTN</name>
<dbReference type="AlphaFoldDB" id="A0A660L736"/>
<keyword evidence="4" id="KW-1185">Reference proteome</keyword>
<evidence type="ECO:0000313" key="3">
    <source>
        <dbReference type="EMBL" id="RKQ90206.1"/>
    </source>
</evidence>
<proteinExistence type="predicted"/>
<reference evidence="3 4" key="1">
    <citation type="submission" date="2018-10" db="EMBL/GenBank/DDBJ databases">
        <title>Genomic Encyclopedia of Archaeal and Bacterial Type Strains, Phase II (KMG-II): from individual species to whole genera.</title>
        <authorList>
            <person name="Goeker M."/>
        </authorList>
    </citation>
    <scope>NUCLEOTIDE SEQUENCE [LARGE SCALE GENOMIC DNA]</scope>
    <source>
        <strain evidence="3 4">DSM 14954</strain>
    </source>
</reference>
<keyword evidence="1" id="KW-0547">Nucleotide-binding</keyword>
<dbReference type="EMBL" id="RBIL01000001">
    <property type="protein sequence ID" value="RKQ90206.1"/>
    <property type="molecule type" value="Genomic_DNA"/>
</dbReference>
<evidence type="ECO:0000256" key="2">
    <source>
        <dbReference type="ARBA" id="ARBA00023134"/>
    </source>
</evidence>
<dbReference type="Proteomes" id="UP000278962">
    <property type="component" value="Unassembled WGS sequence"/>
</dbReference>
<evidence type="ECO:0000256" key="1">
    <source>
        <dbReference type="ARBA" id="ARBA00022741"/>
    </source>
</evidence>
<evidence type="ECO:0000313" key="4">
    <source>
        <dbReference type="Proteomes" id="UP000278962"/>
    </source>
</evidence>
<dbReference type="SUPFAM" id="SSF50465">
    <property type="entry name" value="EF-Tu/eEF-1alpha/eIF2-gamma C-terminal domain"/>
    <property type="match status" value="1"/>
</dbReference>
<protein>
    <submittedName>
        <fullName evidence="3">Uncharacterized protein</fullName>
    </submittedName>
</protein>
<comment type="caution">
    <text evidence="3">The sequence shown here is derived from an EMBL/GenBank/DDBJ whole genome shotgun (WGS) entry which is preliminary data.</text>
</comment>